<dbReference type="NCBIfam" id="TIGR01222">
    <property type="entry name" value="minC"/>
    <property type="match status" value="1"/>
</dbReference>
<evidence type="ECO:0000256" key="6">
    <source>
        <dbReference type="HAMAP-Rule" id="MF_00267"/>
    </source>
</evidence>
<dbReference type="InterPro" id="IPR013033">
    <property type="entry name" value="MinC"/>
</dbReference>
<dbReference type="InterPro" id="IPR016098">
    <property type="entry name" value="CAP/MinC_C"/>
</dbReference>
<sequence>MSNKKQIVTIKGTKEGLTLHIDDTCSFEEVLRELDRKLSHNDVGEDQPMITVTIQLGNRYLKEDQKDQLTNVIRSHNKLVVQSIESDVVTKEEALEWKKDTEVTSLFKVVRSGQVENVRGDVLLIGDINPGGKLVATGNIFVMGHLRGIAHAGVNGDTNAVIAASFMKPSQLRIANYISRSPDYDVDGVYMECGYIDSNQGKIIIDRLQLLYQKRPDLKGLERRMLNG</sequence>
<feature type="domain" description="Septum site-determining protein MinC N-terminal" evidence="8">
    <location>
        <begin position="8"/>
        <end position="84"/>
    </location>
</feature>
<evidence type="ECO:0000256" key="4">
    <source>
        <dbReference type="ARBA" id="ARBA00023306"/>
    </source>
</evidence>
<gene>
    <name evidence="6 9" type="primary">minC</name>
    <name evidence="9" type="ORF">ACFFGV_02495</name>
</gene>
<dbReference type="InterPro" id="IPR055219">
    <property type="entry name" value="MinC_N_1"/>
</dbReference>
<dbReference type="RefSeq" id="WP_377344990.1">
    <property type="nucleotide sequence ID" value="NZ_JBHLTP010000003.1"/>
</dbReference>
<keyword evidence="4 6" id="KW-0131">Cell cycle</keyword>
<dbReference type="InterPro" id="IPR005526">
    <property type="entry name" value="Septum_form_inhib_MinC_C"/>
</dbReference>
<dbReference type="PANTHER" id="PTHR34108:SF1">
    <property type="entry name" value="SEPTUM SITE-DETERMINING PROTEIN MINC"/>
    <property type="match status" value="1"/>
</dbReference>
<dbReference type="Pfam" id="PF03775">
    <property type="entry name" value="MinC_C"/>
    <property type="match status" value="1"/>
</dbReference>
<dbReference type="Pfam" id="PF22642">
    <property type="entry name" value="MinC_N_1"/>
    <property type="match status" value="1"/>
</dbReference>
<proteinExistence type="inferred from homology"/>
<evidence type="ECO:0000256" key="2">
    <source>
        <dbReference type="ARBA" id="ARBA00022618"/>
    </source>
</evidence>
<evidence type="ECO:0000256" key="5">
    <source>
        <dbReference type="ARBA" id="ARBA00046874"/>
    </source>
</evidence>
<reference evidence="9 10" key="1">
    <citation type="submission" date="2024-09" db="EMBL/GenBank/DDBJ databases">
        <authorList>
            <person name="Sun Q."/>
            <person name="Mori K."/>
        </authorList>
    </citation>
    <scope>NUCLEOTIDE SEQUENCE [LARGE SCALE GENOMIC DNA]</scope>
    <source>
        <strain evidence="9 10">NCAIM B.02529</strain>
    </source>
</reference>
<dbReference type="Gene3D" id="2.160.20.70">
    <property type="match status" value="1"/>
</dbReference>
<dbReference type="InterPro" id="IPR036145">
    <property type="entry name" value="MinC_C_sf"/>
</dbReference>
<keyword evidence="2 6" id="KW-0132">Cell division</keyword>
<keyword evidence="3 6" id="KW-0717">Septation</keyword>
<evidence type="ECO:0000256" key="1">
    <source>
        <dbReference type="ARBA" id="ARBA00006291"/>
    </source>
</evidence>
<feature type="domain" description="Septum formation inhibitor MinC C-terminal" evidence="7">
    <location>
        <begin position="108"/>
        <end position="205"/>
    </location>
</feature>
<evidence type="ECO:0000259" key="8">
    <source>
        <dbReference type="Pfam" id="PF22642"/>
    </source>
</evidence>
<name>A0ABV6LJ97_9BACI</name>
<accession>A0ABV6LJ97</accession>
<evidence type="ECO:0000313" key="9">
    <source>
        <dbReference type="EMBL" id="MFC0522459.1"/>
    </source>
</evidence>
<dbReference type="Proteomes" id="UP001589836">
    <property type="component" value="Unassembled WGS sequence"/>
</dbReference>
<organism evidence="9 10">
    <name type="scientific">Pontibacillus salicampi</name>
    <dbReference type="NCBI Taxonomy" id="1449801"/>
    <lineage>
        <taxon>Bacteria</taxon>
        <taxon>Bacillati</taxon>
        <taxon>Bacillota</taxon>
        <taxon>Bacilli</taxon>
        <taxon>Bacillales</taxon>
        <taxon>Bacillaceae</taxon>
        <taxon>Pontibacillus</taxon>
    </lineage>
</organism>
<comment type="caution">
    <text evidence="9">The sequence shown here is derived from an EMBL/GenBank/DDBJ whole genome shotgun (WGS) entry which is preliminary data.</text>
</comment>
<protein>
    <recommendedName>
        <fullName evidence="6">Probable septum site-determining protein MinC</fullName>
    </recommendedName>
</protein>
<comment type="subunit">
    <text evidence="5 6">Interacts with MinD and FtsZ.</text>
</comment>
<dbReference type="EMBL" id="JBHLTP010000003">
    <property type="protein sequence ID" value="MFC0522459.1"/>
    <property type="molecule type" value="Genomic_DNA"/>
</dbReference>
<evidence type="ECO:0000313" key="10">
    <source>
        <dbReference type="Proteomes" id="UP001589836"/>
    </source>
</evidence>
<dbReference type="Gene3D" id="3.30.160.540">
    <property type="match status" value="1"/>
</dbReference>
<evidence type="ECO:0000259" key="7">
    <source>
        <dbReference type="Pfam" id="PF03775"/>
    </source>
</evidence>
<keyword evidence="10" id="KW-1185">Reference proteome</keyword>
<dbReference type="SUPFAM" id="SSF63848">
    <property type="entry name" value="Cell-division inhibitor MinC, C-terminal domain"/>
    <property type="match status" value="1"/>
</dbReference>
<comment type="function">
    <text evidence="6">Cell division inhibitor that blocks the formation of polar Z ring septums. Rapidly oscillates between the poles of the cell to destabilize FtsZ filaments that have formed before they mature into polar Z rings. Prevents FtsZ polymerization.</text>
</comment>
<evidence type="ECO:0000256" key="3">
    <source>
        <dbReference type="ARBA" id="ARBA00023210"/>
    </source>
</evidence>
<dbReference type="PANTHER" id="PTHR34108">
    <property type="entry name" value="SEPTUM SITE-DETERMINING PROTEIN MINC"/>
    <property type="match status" value="1"/>
</dbReference>
<comment type="similarity">
    <text evidence="1 6">Belongs to the MinC family.</text>
</comment>
<dbReference type="HAMAP" id="MF_00267">
    <property type="entry name" value="MinC"/>
    <property type="match status" value="1"/>
</dbReference>